<evidence type="ECO:0000313" key="2">
    <source>
        <dbReference type="Proteomes" id="UP001597079"/>
    </source>
</evidence>
<comment type="caution">
    <text evidence="1">The sequence shown here is derived from an EMBL/GenBank/DDBJ whole genome shotgun (WGS) entry which is preliminary data.</text>
</comment>
<evidence type="ECO:0008006" key="3">
    <source>
        <dbReference type="Google" id="ProtNLM"/>
    </source>
</evidence>
<dbReference type="InterPro" id="IPR027417">
    <property type="entry name" value="P-loop_NTPase"/>
</dbReference>
<dbReference type="EMBL" id="JBHUCX010000020">
    <property type="protein sequence ID" value="MFD1674486.1"/>
    <property type="molecule type" value="Genomic_DNA"/>
</dbReference>
<gene>
    <name evidence="1" type="ORF">ACFSB2_07170</name>
</gene>
<dbReference type="SUPFAM" id="SSF52540">
    <property type="entry name" value="P-loop containing nucleoside triphosphate hydrolases"/>
    <property type="match status" value="1"/>
</dbReference>
<organism evidence="1 2">
    <name type="scientific">Alicyclobacillus fodiniaquatilis</name>
    <dbReference type="NCBI Taxonomy" id="1661150"/>
    <lineage>
        <taxon>Bacteria</taxon>
        <taxon>Bacillati</taxon>
        <taxon>Bacillota</taxon>
        <taxon>Bacilli</taxon>
        <taxon>Bacillales</taxon>
        <taxon>Alicyclobacillaceae</taxon>
        <taxon>Alicyclobacillus</taxon>
    </lineage>
</organism>
<name>A0ABW4JDK8_9BACL</name>
<keyword evidence="2" id="KW-1185">Reference proteome</keyword>
<dbReference type="Proteomes" id="UP001597079">
    <property type="component" value="Unassembled WGS sequence"/>
</dbReference>
<protein>
    <recommendedName>
        <fullName evidence="3">Thymidylate kinase</fullName>
    </recommendedName>
</protein>
<proteinExistence type="predicted"/>
<accession>A0ABW4JDK8</accession>
<dbReference type="RefSeq" id="WP_377942353.1">
    <property type="nucleotide sequence ID" value="NZ_JBHUCX010000020.1"/>
</dbReference>
<reference evidence="2" key="1">
    <citation type="journal article" date="2019" name="Int. J. Syst. Evol. Microbiol.">
        <title>The Global Catalogue of Microorganisms (GCM) 10K type strain sequencing project: providing services to taxonomists for standard genome sequencing and annotation.</title>
        <authorList>
            <consortium name="The Broad Institute Genomics Platform"/>
            <consortium name="The Broad Institute Genome Sequencing Center for Infectious Disease"/>
            <person name="Wu L."/>
            <person name="Ma J."/>
        </authorList>
    </citation>
    <scope>NUCLEOTIDE SEQUENCE [LARGE SCALE GENOMIC DNA]</scope>
    <source>
        <strain evidence="2">CGMCC 1.12286</strain>
    </source>
</reference>
<dbReference type="Gene3D" id="3.40.50.300">
    <property type="entry name" value="P-loop containing nucleotide triphosphate hydrolases"/>
    <property type="match status" value="1"/>
</dbReference>
<sequence length="295" mass="33472">MNTKLIIVEGIPGSGKSATAGFIAEHLQSQGVQCELFCEGNFDHPADCESMACFTREQFDELIATYIRYEAILRSTVLAHGENRFLSYGKLAVESDLPEELITAIRKFDVYELPSDKYCDVILQRWGAFSAYQAERNTVVIFECCYLQNALTHLFIRNGEDKEYISHHILNLSRTIERLHPILVYLNPLDVNETINKVSKERSSEWLAFVVWYHTHQGYGRTRGLNGMDGYVEVLATRRSLELDILANLPTNVLQIDNPQSDWAASHRKIKEHIQAVLPTAHRAKPAGCASRASR</sequence>
<evidence type="ECO:0000313" key="1">
    <source>
        <dbReference type="EMBL" id="MFD1674486.1"/>
    </source>
</evidence>